<evidence type="ECO:0000256" key="1">
    <source>
        <dbReference type="SAM" id="MobiDB-lite"/>
    </source>
</evidence>
<dbReference type="KEGG" id="mhev:MHEL_37330"/>
<dbReference type="PROSITE" id="PS50837">
    <property type="entry name" value="NACHT"/>
    <property type="match status" value="1"/>
</dbReference>
<dbReference type="InterPro" id="IPR016024">
    <property type="entry name" value="ARM-type_fold"/>
</dbReference>
<dbReference type="Pfam" id="PF13646">
    <property type="entry name" value="HEAT_2"/>
    <property type="match status" value="2"/>
</dbReference>
<dbReference type="Gene3D" id="3.40.50.300">
    <property type="entry name" value="P-loop containing nucleotide triphosphate hydrolases"/>
    <property type="match status" value="1"/>
</dbReference>
<keyword evidence="4" id="KW-1185">Reference proteome</keyword>
<evidence type="ECO:0000313" key="4">
    <source>
        <dbReference type="Proteomes" id="UP000467148"/>
    </source>
</evidence>
<feature type="compositionally biased region" description="Low complexity" evidence="1">
    <location>
        <begin position="949"/>
        <end position="962"/>
    </location>
</feature>
<dbReference type="InterPro" id="IPR007111">
    <property type="entry name" value="NACHT_NTPase"/>
</dbReference>
<dbReference type="GO" id="GO:0016491">
    <property type="term" value="F:oxidoreductase activity"/>
    <property type="evidence" value="ECO:0007669"/>
    <property type="project" value="TreeGrafter"/>
</dbReference>
<dbReference type="SMART" id="SM00567">
    <property type="entry name" value="EZ_HEAT"/>
    <property type="match status" value="6"/>
</dbReference>
<gene>
    <name evidence="3" type="ORF">MHEL_37330</name>
</gene>
<dbReference type="AlphaFoldDB" id="A0A7I7T934"/>
<reference evidence="3 4" key="1">
    <citation type="journal article" date="2019" name="Emerg. Microbes Infect.">
        <title>Comprehensive subspecies identification of 175 nontuberculous mycobacteria species based on 7547 genomic profiles.</title>
        <authorList>
            <person name="Matsumoto Y."/>
            <person name="Kinjo T."/>
            <person name="Motooka D."/>
            <person name="Nabeya D."/>
            <person name="Jung N."/>
            <person name="Uechi K."/>
            <person name="Horii T."/>
            <person name="Iida T."/>
            <person name="Fujita J."/>
            <person name="Nakamura S."/>
        </authorList>
    </citation>
    <scope>NUCLEOTIDE SEQUENCE [LARGE SCALE GENOMIC DNA]</scope>
    <source>
        <strain evidence="3 4">JCM 30396</strain>
    </source>
</reference>
<accession>A0A7I7T934</accession>
<protein>
    <recommendedName>
        <fullName evidence="2">NACHT domain-containing protein</fullName>
    </recommendedName>
</protein>
<name>A0A7I7T934_9MYCO</name>
<organism evidence="3 4">
    <name type="scientific">Mycolicibacterium helvum</name>
    <dbReference type="NCBI Taxonomy" id="1534349"/>
    <lineage>
        <taxon>Bacteria</taxon>
        <taxon>Bacillati</taxon>
        <taxon>Actinomycetota</taxon>
        <taxon>Actinomycetes</taxon>
        <taxon>Mycobacteriales</taxon>
        <taxon>Mycobacteriaceae</taxon>
        <taxon>Mycolicibacterium</taxon>
    </lineage>
</organism>
<evidence type="ECO:0000259" key="2">
    <source>
        <dbReference type="PROSITE" id="PS50837"/>
    </source>
</evidence>
<evidence type="ECO:0000313" key="3">
    <source>
        <dbReference type="EMBL" id="BBY65490.1"/>
    </source>
</evidence>
<feature type="region of interest" description="Disordered" evidence="1">
    <location>
        <begin position="949"/>
        <end position="993"/>
    </location>
</feature>
<dbReference type="InterPro" id="IPR011989">
    <property type="entry name" value="ARM-like"/>
</dbReference>
<proteinExistence type="predicted"/>
<dbReference type="PANTHER" id="PTHR12697:SF5">
    <property type="entry name" value="DEOXYHYPUSINE HYDROXYLASE"/>
    <property type="match status" value="1"/>
</dbReference>
<feature type="domain" description="NACHT" evidence="2">
    <location>
        <begin position="308"/>
        <end position="519"/>
    </location>
</feature>
<dbReference type="InterPro" id="IPR027417">
    <property type="entry name" value="P-loop_NTPase"/>
</dbReference>
<dbReference type="PANTHER" id="PTHR12697">
    <property type="entry name" value="PBS LYASE HEAT-LIKE PROTEIN"/>
    <property type="match status" value="1"/>
</dbReference>
<dbReference type="SUPFAM" id="SSF48371">
    <property type="entry name" value="ARM repeat"/>
    <property type="match status" value="2"/>
</dbReference>
<sequence>MSITLAVLGTVLTGEAARKAATSAAAKASGVLVGQVGQHFKDAQARQELAEAFAAGLALAAYRARTRRDLNGENREDVFWKRLPKRALAIIKRKKPATDSPQTQWWDGHGKAIFAPFEDQHLAAAVSKCAIGTPDPADIRRQLTKAITTRRRHLLKRTPGYANLTDFGKKHDIDADHFCEILPACVIDAIITAGAQPGSRITPQALLFAIRQTPQLAALRVPTLDPLQVREQVANWCRRESERQQHNIERLAYLKGRDDPANINVEANVRVGLRRKTQPTDNPYLPAAARPTANEDLSTYDNVVNNHQQVIVLGDPGVGKSWALQMHAIRLAKNAADQLGNDDVNPDDVDLPIALRCDALAAHPGALAEAAVAELADLDSAMTLGLRQWLETRCREGKVTFLLDAFDETPAEQRYTVSDMLDRQPNKDAKFIVTCRIASYNMGILNSRQVCEVELRPFDHPEEYVAALDLPGDRKQELTKLLRTPALGGMARIPLLLALLCHLALDPSEDLPRTRAVIYQRILYRFLSGEQSPGGTFKAAALPADPTQRVNTLRGILQPLAYRIATSEDGWLDRIPTTTLDGHLEAIKLTSGMKPADAIAALTSAGVLVRDGDVRAGLTPSYLFVHRTFAEYLVAEHLMTHNDLVEECLTSHLHLEPDWYQTWLQLTSLAPKTILPKLVNRSQDPLHVALSIAAAAIPELDPESRAQPEVSASVNSLISKCLPLLNPPADPAVRTVAIDALGLIGGAKAIDALRGLLTGSDGETAAFALAGSPDPAGPATLRTFLTDPALGRGESEQYATWEDFLPFGQRYQVRHMVATILSLLGDAESIQFLCNIAADPHSDPETRNIVTPILVRGHGKDPAVIKALGAVMNTDDADLDIRLTAASELGHCGPCAIEPLRALVSQDSDVPPELRESAIRAVAAIGGPEAHEILHQLHSDTDAEIGAATAAAESYSEPAPAIQKDPTDSSDALPDPPPDEPSDPGESPSSSTKWLEDEMAVEKLELQDPDILTRGVAAIKLANCGDTAGTAVLCEVLDHADSVFGIEVARALGRLGRLAGQQATEALIRALDNPKAHVTFLHEVVKALADVDNSALINWVITRNTEGLNPNQIGPIYRHFRTKSCPPELRPQLLLALAEVTVRGACGTELTS</sequence>
<dbReference type="RefSeq" id="WP_163749564.1">
    <property type="nucleotide sequence ID" value="NZ_AP022596.1"/>
</dbReference>
<dbReference type="Proteomes" id="UP000467148">
    <property type="component" value="Chromosome"/>
</dbReference>
<dbReference type="InterPro" id="IPR004155">
    <property type="entry name" value="PBS_lyase_HEAT"/>
</dbReference>
<dbReference type="Gene3D" id="1.25.10.10">
    <property type="entry name" value="Leucine-rich Repeat Variant"/>
    <property type="match status" value="3"/>
</dbReference>
<dbReference type="EMBL" id="AP022596">
    <property type="protein sequence ID" value="BBY65490.1"/>
    <property type="molecule type" value="Genomic_DNA"/>
</dbReference>